<dbReference type="PROSITE" id="PS50048">
    <property type="entry name" value="ZN2_CY6_FUNGAL_2"/>
    <property type="match status" value="1"/>
</dbReference>
<keyword evidence="2" id="KW-0862">Zinc</keyword>
<evidence type="ECO:0000256" key="4">
    <source>
        <dbReference type="ARBA" id="ARBA00023163"/>
    </source>
</evidence>
<sequence length="476" mass="53919">MPLSRKKSCIRCRDFKLSCDRAIPACIRCVKREARCVYDGRERDRYEPYSTLSAPGLEKQLSQSPLEIEPSSINGNSDLRLGTTDTEPATDKTDISHMNWARPETYEGSTRLALESFNPSNIRIDSSLFSPCNIFSEQPFFEPLTVEAELSITSVHQKEDRSLMPEAKKCPNTRYLETRKHLADCMLTVIILGQLTSYPKLLVGGYQLPPFIKAPCHLNEELAPECAASGKHQCLPKVLAVCAGLVQMFYSSTAANVACVWDMIYAEAAKLRGEYQTFSVQERLEASQAMTVFLLLQADDLKSVEKNDVHLLLTAAIDNYWDLATTYEWRSESSKIRPNYREWTFRESMRRLMSIYGIIDLVLQGFISQDKVGCTDGSGLSDAPLPCTRGIWEASTVKTWILEYDRYLAARQNDVVLLTKHLLNCRISAAFTSSTGKSPMPDLVHWCKGMDSLGSLLWMVNPLQQYRMREDVRHGW</sequence>
<evidence type="ECO:0000256" key="5">
    <source>
        <dbReference type="ARBA" id="ARBA00023242"/>
    </source>
</evidence>
<keyword evidence="9" id="KW-1185">Reference proteome</keyword>
<dbReference type="Proteomes" id="UP000717696">
    <property type="component" value="Unassembled WGS sequence"/>
</dbReference>
<proteinExistence type="predicted"/>
<dbReference type="OrthoDB" id="5423818at2759"/>
<evidence type="ECO:0000313" key="9">
    <source>
        <dbReference type="Proteomes" id="UP000717696"/>
    </source>
</evidence>
<dbReference type="InterPro" id="IPR001138">
    <property type="entry name" value="Zn2Cys6_DnaBD"/>
</dbReference>
<evidence type="ECO:0000256" key="6">
    <source>
        <dbReference type="SAM" id="MobiDB-lite"/>
    </source>
</evidence>
<accession>A0A9P9EMA8</accession>
<dbReference type="SUPFAM" id="SSF57701">
    <property type="entry name" value="Zn2/Cys6 DNA-binding domain"/>
    <property type="match status" value="1"/>
</dbReference>
<evidence type="ECO:0000256" key="1">
    <source>
        <dbReference type="ARBA" id="ARBA00022723"/>
    </source>
</evidence>
<evidence type="ECO:0000256" key="3">
    <source>
        <dbReference type="ARBA" id="ARBA00023015"/>
    </source>
</evidence>
<dbReference type="PANTHER" id="PTHR47660:SF3">
    <property type="entry name" value="FINGER DOMAIN PROTEIN, PUTATIVE (AFU_ORTHOLOGUE AFUA_4G03310)-RELATED"/>
    <property type="match status" value="1"/>
</dbReference>
<feature type="compositionally biased region" description="Polar residues" evidence="6">
    <location>
        <begin position="60"/>
        <end position="87"/>
    </location>
</feature>
<reference evidence="8" key="1">
    <citation type="journal article" date="2021" name="Nat. Commun.">
        <title>Genetic determinants of endophytism in the Arabidopsis root mycobiome.</title>
        <authorList>
            <person name="Mesny F."/>
            <person name="Miyauchi S."/>
            <person name="Thiergart T."/>
            <person name="Pickel B."/>
            <person name="Atanasova L."/>
            <person name="Karlsson M."/>
            <person name="Huettel B."/>
            <person name="Barry K.W."/>
            <person name="Haridas S."/>
            <person name="Chen C."/>
            <person name="Bauer D."/>
            <person name="Andreopoulos W."/>
            <person name="Pangilinan J."/>
            <person name="LaButti K."/>
            <person name="Riley R."/>
            <person name="Lipzen A."/>
            <person name="Clum A."/>
            <person name="Drula E."/>
            <person name="Henrissat B."/>
            <person name="Kohler A."/>
            <person name="Grigoriev I.V."/>
            <person name="Martin F.M."/>
            <person name="Hacquard S."/>
        </authorList>
    </citation>
    <scope>NUCLEOTIDE SEQUENCE</scope>
    <source>
        <strain evidence="8">MPI-CAGE-AT-0021</strain>
    </source>
</reference>
<protein>
    <recommendedName>
        <fullName evidence="7">Zn(2)-C6 fungal-type domain-containing protein</fullName>
    </recommendedName>
</protein>
<feature type="region of interest" description="Disordered" evidence="6">
    <location>
        <begin position="58"/>
        <end position="92"/>
    </location>
</feature>
<organism evidence="8 9">
    <name type="scientific">Dactylonectria estremocensis</name>
    <dbReference type="NCBI Taxonomy" id="1079267"/>
    <lineage>
        <taxon>Eukaryota</taxon>
        <taxon>Fungi</taxon>
        <taxon>Dikarya</taxon>
        <taxon>Ascomycota</taxon>
        <taxon>Pezizomycotina</taxon>
        <taxon>Sordariomycetes</taxon>
        <taxon>Hypocreomycetidae</taxon>
        <taxon>Hypocreales</taxon>
        <taxon>Nectriaceae</taxon>
        <taxon>Dactylonectria</taxon>
    </lineage>
</organism>
<keyword evidence="4" id="KW-0804">Transcription</keyword>
<dbReference type="SMART" id="SM00066">
    <property type="entry name" value="GAL4"/>
    <property type="match status" value="1"/>
</dbReference>
<keyword evidence="5" id="KW-0539">Nucleus</keyword>
<dbReference type="Pfam" id="PF00172">
    <property type="entry name" value="Zn_clus"/>
    <property type="match status" value="1"/>
</dbReference>
<dbReference type="GO" id="GO:0000981">
    <property type="term" value="F:DNA-binding transcription factor activity, RNA polymerase II-specific"/>
    <property type="evidence" value="ECO:0007669"/>
    <property type="project" value="InterPro"/>
</dbReference>
<dbReference type="AlphaFoldDB" id="A0A9P9EMA8"/>
<name>A0A9P9EMA8_9HYPO</name>
<evidence type="ECO:0000313" key="8">
    <source>
        <dbReference type="EMBL" id="KAH7139601.1"/>
    </source>
</evidence>
<dbReference type="GO" id="GO:0008270">
    <property type="term" value="F:zinc ion binding"/>
    <property type="evidence" value="ECO:0007669"/>
    <property type="project" value="InterPro"/>
</dbReference>
<gene>
    <name evidence="8" type="ORF">B0J13DRAFT_558237</name>
</gene>
<feature type="domain" description="Zn(2)-C6 fungal-type" evidence="7">
    <location>
        <begin position="8"/>
        <end position="38"/>
    </location>
</feature>
<evidence type="ECO:0000256" key="2">
    <source>
        <dbReference type="ARBA" id="ARBA00022833"/>
    </source>
</evidence>
<dbReference type="PANTHER" id="PTHR47660">
    <property type="entry name" value="TRANSCRIPTION FACTOR WITH C2H2 AND ZN(2)-CYS(6) DNA BINDING DOMAIN (EUROFUNG)-RELATED-RELATED"/>
    <property type="match status" value="1"/>
</dbReference>
<evidence type="ECO:0000259" key="7">
    <source>
        <dbReference type="PROSITE" id="PS50048"/>
    </source>
</evidence>
<dbReference type="InterPro" id="IPR036864">
    <property type="entry name" value="Zn2-C6_fun-type_DNA-bd_sf"/>
</dbReference>
<keyword evidence="3" id="KW-0805">Transcription regulation</keyword>
<keyword evidence="1" id="KW-0479">Metal-binding</keyword>
<dbReference type="CDD" id="cd00067">
    <property type="entry name" value="GAL4"/>
    <property type="match status" value="1"/>
</dbReference>
<dbReference type="Gene3D" id="4.10.240.10">
    <property type="entry name" value="Zn(2)-C6 fungal-type DNA-binding domain"/>
    <property type="match status" value="1"/>
</dbReference>
<dbReference type="PROSITE" id="PS00463">
    <property type="entry name" value="ZN2_CY6_FUNGAL_1"/>
    <property type="match status" value="1"/>
</dbReference>
<dbReference type="EMBL" id="JAGMUU010000014">
    <property type="protein sequence ID" value="KAH7139601.1"/>
    <property type="molecule type" value="Genomic_DNA"/>
</dbReference>
<comment type="caution">
    <text evidence="8">The sequence shown here is derived from an EMBL/GenBank/DDBJ whole genome shotgun (WGS) entry which is preliminary data.</text>
</comment>